<dbReference type="InterPro" id="IPR048767">
    <property type="entry name" value="SNX17-31_FERM_F2"/>
</dbReference>
<dbReference type="SUPFAM" id="SSF64268">
    <property type="entry name" value="PX domain"/>
    <property type="match status" value="1"/>
</dbReference>
<dbReference type="GO" id="GO:0032456">
    <property type="term" value="P:endocytic recycling"/>
    <property type="evidence" value="ECO:0007669"/>
    <property type="project" value="TreeGrafter"/>
</dbReference>
<dbReference type="CDD" id="cd06885">
    <property type="entry name" value="PX_SNX17_31"/>
    <property type="match status" value="1"/>
</dbReference>
<feature type="region of interest" description="Disordered" evidence="13">
    <location>
        <begin position="390"/>
        <end position="441"/>
    </location>
</feature>
<evidence type="ECO:0000256" key="9">
    <source>
        <dbReference type="ARBA" id="ARBA00023121"/>
    </source>
</evidence>
<feature type="domain" description="Ras-associating" evidence="15">
    <location>
        <begin position="116"/>
        <end position="206"/>
    </location>
</feature>
<organism evidence="16 17">
    <name type="scientific">Holothuria leucospilota</name>
    <name type="common">Black long sea cucumber</name>
    <name type="synonym">Mertensiothuria leucospilota</name>
    <dbReference type="NCBI Taxonomy" id="206669"/>
    <lineage>
        <taxon>Eukaryota</taxon>
        <taxon>Metazoa</taxon>
        <taxon>Echinodermata</taxon>
        <taxon>Eleutherozoa</taxon>
        <taxon>Echinozoa</taxon>
        <taxon>Holothuroidea</taxon>
        <taxon>Aspidochirotacea</taxon>
        <taxon>Aspidochirotida</taxon>
        <taxon>Holothuriidae</taxon>
        <taxon>Holothuria</taxon>
    </lineage>
</organism>
<dbReference type="InterPro" id="IPR001683">
    <property type="entry name" value="PX_dom"/>
</dbReference>
<keyword evidence="8" id="KW-0653">Protein transport</keyword>
<dbReference type="InterPro" id="IPR036871">
    <property type="entry name" value="PX_dom_sf"/>
</dbReference>
<dbReference type="InterPro" id="IPR040842">
    <property type="entry name" value="SNX17/31_FERM"/>
</dbReference>
<evidence type="ECO:0000256" key="6">
    <source>
        <dbReference type="ARBA" id="ARBA00022490"/>
    </source>
</evidence>
<evidence type="ECO:0000256" key="12">
    <source>
        <dbReference type="ARBA" id="ARBA00045612"/>
    </source>
</evidence>
<dbReference type="Pfam" id="PF00787">
    <property type="entry name" value="PX"/>
    <property type="match status" value="1"/>
</dbReference>
<comment type="function">
    <text evidence="12">Critical regulator of endosomal recycling of numerous surface proteins, including integrins, signaling receptor and channels. Binds to NPxY sequences in the cytoplasmic tails of target cargos. Associates with retriever and CCC complexes to prevent lysosomal degradation and promote cell surface recycling of numerous cargos such as integrins ITGB1, ITGB5 and their associated alpha subunits. Also required for maintenance of normal cell surface levels of APP and LRP1. Interacts with membranes containing phosphatidylinositol 3-phosphate (PtdIns(3P)).</text>
</comment>
<feature type="domain" description="PX" evidence="14">
    <location>
        <begin position="1"/>
        <end position="110"/>
    </location>
</feature>
<evidence type="ECO:0000256" key="7">
    <source>
        <dbReference type="ARBA" id="ARBA00022753"/>
    </source>
</evidence>
<evidence type="ECO:0000259" key="14">
    <source>
        <dbReference type="PROSITE" id="PS50195"/>
    </source>
</evidence>
<dbReference type="InterPro" id="IPR028666">
    <property type="entry name" value="SNX17_FERM_N"/>
</dbReference>
<keyword evidence="17" id="KW-1185">Reference proteome</keyword>
<evidence type="ECO:0000256" key="3">
    <source>
        <dbReference type="ARBA" id="ARBA00010883"/>
    </source>
</evidence>
<dbReference type="PANTHER" id="PTHR12431:SF14">
    <property type="entry name" value="LD15323P"/>
    <property type="match status" value="1"/>
</dbReference>
<dbReference type="FunFam" id="3.30.1520.10:FF:000008">
    <property type="entry name" value="Sorting nexin-17 isoform1"/>
    <property type="match status" value="1"/>
</dbReference>
<dbReference type="InterPro" id="IPR000159">
    <property type="entry name" value="RA_dom"/>
</dbReference>
<dbReference type="Pfam" id="PF21271">
    <property type="entry name" value="SNX17-31_F2_FERM"/>
    <property type="match status" value="1"/>
</dbReference>
<dbReference type="FunFam" id="2.30.29.30:FF:000145">
    <property type="entry name" value="Sorting nexin-17 isoform1"/>
    <property type="match status" value="1"/>
</dbReference>
<dbReference type="Gene3D" id="3.30.1520.10">
    <property type="entry name" value="Phox-like domain"/>
    <property type="match status" value="1"/>
</dbReference>
<dbReference type="AlphaFoldDB" id="A0A9Q0YEI4"/>
<dbReference type="GO" id="GO:0005769">
    <property type="term" value="C:early endosome"/>
    <property type="evidence" value="ECO:0007669"/>
    <property type="project" value="UniProtKB-SubCell"/>
</dbReference>
<evidence type="ECO:0000313" key="17">
    <source>
        <dbReference type="Proteomes" id="UP001152320"/>
    </source>
</evidence>
<evidence type="ECO:0000259" key="15">
    <source>
        <dbReference type="PROSITE" id="PS50200"/>
    </source>
</evidence>
<keyword evidence="11" id="KW-0968">Cytoplasmic vesicle</keyword>
<proteinExistence type="inferred from homology"/>
<dbReference type="InterPro" id="IPR011993">
    <property type="entry name" value="PH-like_dom_sf"/>
</dbReference>
<evidence type="ECO:0000256" key="4">
    <source>
        <dbReference type="ARBA" id="ARBA00015282"/>
    </source>
</evidence>
<sequence>MHFSIPDTEECKDEKGASFTSYNLHVNGVFHCSVRYSQLHDFHEQLKREFGNTFYGCDRFPPKKLLALTAAQKSERRDKLEKYIQAVSQDGRIVNGDIFKGFLLSAQRETRRENPVDVSLDVYLMNGNKVTVEIKSTDQTDEVTEAAAEAIGLPDELVYYFALFLLKETKNNGVEIVRRLQDFESPYMSLKSASGKNRIVFRRSYWDPSLDDHLMDNRVAVQLLYVQTVHDVQQGWLSGTKEQFKRLDDLRSKNSRKEYLKFAKTMKYYGHLVFKPCIVDYPKPDTKVTITAGDKELFFRVKEDEKEKEGIFRITRIRCWRISVVGDSKPTGNSKQGDQLQLSFEYLISKGNLQWITVTTDQAILMSLTLQSMVEELLLLKRGGKFRKPSDRIKGPTRQFKGRDGGIVTTASSSTPVIPDAPSNSSVTHQPSEGESKSFSAVESVKKITEIFHSPSNSLGYAPSSMVENDIFDGGIGEEDL</sequence>
<dbReference type="PANTHER" id="PTHR12431">
    <property type="entry name" value="SORTING NEXIN 17 AND 27"/>
    <property type="match status" value="1"/>
</dbReference>
<dbReference type="InterPro" id="IPR037836">
    <property type="entry name" value="SNX17_FERM-like_dom"/>
</dbReference>
<keyword evidence="6" id="KW-0963">Cytoplasm</keyword>
<reference evidence="16" key="1">
    <citation type="submission" date="2021-10" db="EMBL/GenBank/DDBJ databases">
        <title>Tropical sea cucumber genome reveals ecological adaptation and Cuvierian tubules defense mechanism.</title>
        <authorList>
            <person name="Chen T."/>
        </authorList>
    </citation>
    <scope>NUCLEOTIDE SEQUENCE</scope>
    <source>
        <strain evidence="16">Nanhai2018</strain>
        <tissue evidence="16">Muscle</tissue>
    </source>
</reference>
<dbReference type="InterPro" id="IPR048763">
    <property type="entry name" value="SNX17-31_FERM_F1"/>
</dbReference>
<accession>A0A9Q0YEI4</accession>
<comment type="similarity">
    <text evidence="3">Belongs to the sorting nexin family.</text>
</comment>
<evidence type="ECO:0000256" key="11">
    <source>
        <dbReference type="ARBA" id="ARBA00023329"/>
    </source>
</evidence>
<evidence type="ECO:0000256" key="13">
    <source>
        <dbReference type="SAM" id="MobiDB-lite"/>
    </source>
</evidence>
<dbReference type="SMART" id="SM00312">
    <property type="entry name" value="PX"/>
    <property type="match status" value="1"/>
</dbReference>
<evidence type="ECO:0000256" key="8">
    <source>
        <dbReference type="ARBA" id="ARBA00022927"/>
    </source>
</evidence>
<keyword evidence="5" id="KW-0813">Transport</keyword>
<keyword evidence="7" id="KW-0967">Endosome</keyword>
<dbReference type="Proteomes" id="UP001152320">
    <property type="component" value="Chromosome 22"/>
</dbReference>
<dbReference type="GO" id="GO:0006886">
    <property type="term" value="P:intracellular protein transport"/>
    <property type="evidence" value="ECO:0007669"/>
    <property type="project" value="TreeGrafter"/>
</dbReference>
<dbReference type="CDD" id="cd16121">
    <property type="entry name" value="FERM_F1_SNX17"/>
    <property type="match status" value="1"/>
</dbReference>
<comment type="subcellular location">
    <subcellularLocation>
        <location evidence="1">Cytoplasmic vesicle membrane</location>
        <topology evidence="1">Peripheral membrane protein</topology>
        <orientation evidence="1">Cytoplasmic side</orientation>
    </subcellularLocation>
    <subcellularLocation>
        <location evidence="2">Early endosome</location>
    </subcellularLocation>
</comment>
<dbReference type="PROSITE" id="PS50200">
    <property type="entry name" value="RA"/>
    <property type="match status" value="1"/>
</dbReference>
<comment type="caution">
    <text evidence="16">The sequence shown here is derived from an EMBL/GenBank/DDBJ whole genome shotgun (WGS) entry which is preliminary data.</text>
</comment>
<dbReference type="Gene3D" id="1.20.80.60">
    <property type="match status" value="1"/>
</dbReference>
<feature type="compositionally biased region" description="Polar residues" evidence="13">
    <location>
        <begin position="409"/>
        <end position="441"/>
    </location>
</feature>
<dbReference type="GO" id="GO:0030659">
    <property type="term" value="C:cytoplasmic vesicle membrane"/>
    <property type="evidence" value="ECO:0007669"/>
    <property type="project" value="UniProtKB-SubCell"/>
</dbReference>
<dbReference type="CDD" id="cd13337">
    <property type="entry name" value="FERM-like_C_SNX17"/>
    <property type="match status" value="1"/>
</dbReference>
<keyword evidence="10" id="KW-0472">Membrane</keyword>
<evidence type="ECO:0000256" key="2">
    <source>
        <dbReference type="ARBA" id="ARBA00004412"/>
    </source>
</evidence>
<keyword evidence="9" id="KW-0446">Lipid-binding</keyword>
<dbReference type="GO" id="GO:0035091">
    <property type="term" value="F:phosphatidylinositol binding"/>
    <property type="evidence" value="ECO:0007669"/>
    <property type="project" value="InterPro"/>
</dbReference>
<evidence type="ECO:0000256" key="1">
    <source>
        <dbReference type="ARBA" id="ARBA00004180"/>
    </source>
</evidence>
<dbReference type="FunFam" id="1.20.80.60:FF:000001">
    <property type="entry name" value="Sorting nexin-17 isoform1"/>
    <property type="match status" value="1"/>
</dbReference>
<dbReference type="Gene3D" id="3.10.20.90">
    <property type="entry name" value="Phosphatidylinositol 3-kinase Catalytic Subunit, Chain A, domain 1"/>
    <property type="match status" value="1"/>
</dbReference>
<dbReference type="EMBL" id="JAIZAY010000022">
    <property type="protein sequence ID" value="KAJ8020920.1"/>
    <property type="molecule type" value="Genomic_DNA"/>
</dbReference>
<evidence type="ECO:0000256" key="10">
    <source>
        <dbReference type="ARBA" id="ARBA00023136"/>
    </source>
</evidence>
<protein>
    <recommendedName>
        <fullName evidence="4">Sorting nexin-17</fullName>
    </recommendedName>
</protein>
<name>A0A9Q0YEI4_HOLLE</name>
<dbReference type="Pfam" id="PF18116">
    <property type="entry name" value="SNX17_FERM_C"/>
    <property type="match status" value="1"/>
</dbReference>
<evidence type="ECO:0000313" key="16">
    <source>
        <dbReference type="EMBL" id="KAJ8020920.1"/>
    </source>
</evidence>
<dbReference type="GO" id="GO:0007165">
    <property type="term" value="P:signal transduction"/>
    <property type="evidence" value="ECO:0007669"/>
    <property type="project" value="InterPro"/>
</dbReference>
<dbReference type="Gene3D" id="2.30.29.30">
    <property type="entry name" value="Pleckstrin-homology domain (PH domain)/Phosphotyrosine-binding domain (PTB)"/>
    <property type="match status" value="1"/>
</dbReference>
<evidence type="ECO:0000256" key="5">
    <source>
        <dbReference type="ARBA" id="ARBA00022448"/>
    </source>
</evidence>
<dbReference type="PROSITE" id="PS50195">
    <property type="entry name" value="PX"/>
    <property type="match status" value="1"/>
</dbReference>
<gene>
    <name evidence="16" type="ORF">HOLleu_40641</name>
</gene>
<dbReference type="OrthoDB" id="5772781at2759"/>
<dbReference type="Pfam" id="PF21273">
    <property type="entry name" value="SNX17-27-31_F1_FERM"/>
    <property type="match status" value="1"/>
</dbReference>